<evidence type="ECO:0000259" key="2">
    <source>
        <dbReference type="Pfam" id="PF13298"/>
    </source>
</evidence>
<feature type="compositionally biased region" description="Basic and acidic residues" evidence="1">
    <location>
        <begin position="333"/>
        <end position="344"/>
    </location>
</feature>
<name>A0A2K0UL91_TRIHA</name>
<feature type="compositionally biased region" description="Basic residues" evidence="1">
    <location>
        <begin position="35"/>
        <end position="45"/>
    </location>
</feature>
<feature type="domain" description="DNA ligase D 3'-phosphoesterase" evidence="2">
    <location>
        <begin position="123"/>
        <end position="271"/>
    </location>
</feature>
<feature type="region of interest" description="Disordered" evidence="1">
    <location>
        <begin position="284"/>
        <end position="358"/>
    </location>
</feature>
<comment type="caution">
    <text evidence="3">The sequence shown here is derived from an EMBL/GenBank/DDBJ whole genome shotgun (WGS) entry which is preliminary data.</text>
</comment>
<gene>
    <name evidence="3" type="ORF">THARTR1_01548</name>
</gene>
<feature type="compositionally biased region" description="Low complexity" evidence="1">
    <location>
        <begin position="315"/>
        <end position="327"/>
    </location>
</feature>
<feature type="compositionally biased region" description="Low complexity" evidence="1">
    <location>
        <begin position="223"/>
        <end position="245"/>
    </location>
</feature>
<dbReference type="PANTHER" id="PTHR39465">
    <property type="entry name" value="DNA LIGASE D, 3'-PHOSPHOESTERASE DOMAIN"/>
    <property type="match status" value="1"/>
</dbReference>
<dbReference type="AlphaFoldDB" id="A0A2K0UL91"/>
<feature type="region of interest" description="Disordered" evidence="1">
    <location>
        <begin position="396"/>
        <end position="422"/>
    </location>
</feature>
<reference evidence="3 4" key="1">
    <citation type="submission" date="2017-02" db="EMBL/GenBank/DDBJ databases">
        <title>Genomes of Trichoderma spp. with biocontrol activity.</title>
        <authorList>
            <person name="Gardiner D."/>
            <person name="Kazan K."/>
            <person name="Vos C."/>
            <person name="Harvey P."/>
        </authorList>
    </citation>
    <scope>NUCLEOTIDE SEQUENCE [LARGE SCALE GENOMIC DNA]</scope>
    <source>
        <strain evidence="3 4">Tr1</strain>
    </source>
</reference>
<evidence type="ECO:0000313" key="4">
    <source>
        <dbReference type="Proteomes" id="UP000236290"/>
    </source>
</evidence>
<dbReference type="Proteomes" id="UP000236290">
    <property type="component" value="Unassembled WGS sequence"/>
</dbReference>
<organism evidence="3 4">
    <name type="scientific">Trichoderma harzianum</name>
    <name type="common">Hypocrea lixii</name>
    <dbReference type="NCBI Taxonomy" id="5544"/>
    <lineage>
        <taxon>Eukaryota</taxon>
        <taxon>Fungi</taxon>
        <taxon>Dikarya</taxon>
        <taxon>Ascomycota</taxon>
        <taxon>Pezizomycotina</taxon>
        <taxon>Sordariomycetes</taxon>
        <taxon>Hypocreomycetidae</taxon>
        <taxon>Hypocreales</taxon>
        <taxon>Hypocreaceae</taxon>
        <taxon>Trichoderma</taxon>
    </lineage>
</organism>
<protein>
    <recommendedName>
        <fullName evidence="2">DNA ligase D 3'-phosphoesterase domain-containing protein</fullName>
    </recommendedName>
</protein>
<feature type="region of interest" description="Disordered" evidence="1">
    <location>
        <begin position="1"/>
        <end position="63"/>
    </location>
</feature>
<dbReference type="OrthoDB" id="2588098at2759"/>
<accession>A0A2K0UL91</accession>
<feature type="region of interest" description="Disordered" evidence="1">
    <location>
        <begin position="209"/>
        <end position="245"/>
    </location>
</feature>
<dbReference type="InterPro" id="IPR014144">
    <property type="entry name" value="LigD_PE_domain"/>
</dbReference>
<dbReference type="Pfam" id="PF13298">
    <property type="entry name" value="LigD_N"/>
    <property type="match status" value="1"/>
</dbReference>
<proteinExistence type="predicted"/>
<feature type="compositionally biased region" description="Low complexity" evidence="1">
    <location>
        <begin position="406"/>
        <end position="421"/>
    </location>
</feature>
<dbReference type="PANTHER" id="PTHR39465:SF1">
    <property type="entry name" value="DNA LIGASE D 3'-PHOSPHOESTERASE DOMAIN-CONTAINING PROTEIN"/>
    <property type="match status" value="1"/>
</dbReference>
<sequence length="467" mass="51019">MQQSHKRPPSPDLVPNPLIKKRNLAWSIDSPSSHPHPHSHPHRPASRSISTASIPSGRPTAGTTAEIESGAVEIPDHLARFSSTLSSHLRPTSAAVPRLPVASYSHLYQSCQGSPRGAHFVVHQHDHPVAGPHYDLRLQINETSSVSWAIMYGLPGDANSSRPSRNATETRIHCLWASLSTQNHLVETASPETGSLLIWDTGTYSILPRPSKHAPTLDPSSPPASHQSPSASASASPSPSQTAQSLLHAAFQDRKIRLRLHGAKLPDPYVINLRLTKSEDAAGRSRVLKTRAAGTATRRRRGRTTRVQPQERETSSSSSSSSSSPSSGEANDDDGRGLDNKEPQTEATDDPSMSEQQDAQVRLTNAYHGASNTIGSIHQRRWYLSLDRRACGFTEKRRRGRSSLWEPPSTEPPSISEPGPSRLSFPFYVRGPQFEQSVVTGRSGEDVLRDEGVTTFIPRKGWMPVMK</sequence>
<evidence type="ECO:0000313" key="3">
    <source>
        <dbReference type="EMBL" id="PNP58532.1"/>
    </source>
</evidence>
<dbReference type="EMBL" id="MTYI01000020">
    <property type="protein sequence ID" value="PNP58532.1"/>
    <property type="molecule type" value="Genomic_DNA"/>
</dbReference>
<evidence type="ECO:0000256" key="1">
    <source>
        <dbReference type="SAM" id="MobiDB-lite"/>
    </source>
</evidence>